<accession>A0ABW3EC82</accession>
<proteinExistence type="predicted"/>
<dbReference type="InterPro" id="IPR035985">
    <property type="entry name" value="Ubiquitin-activating_enz"/>
</dbReference>
<dbReference type="Proteomes" id="UP001597104">
    <property type="component" value="Unassembled WGS sequence"/>
</dbReference>
<evidence type="ECO:0000313" key="4">
    <source>
        <dbReference type="Proteomes" id="UP001597104"/>
    </source>
</evidence>
<name>A0ABW3EC82_9LACO</name>
<organism evidence="3 4">
    <name type="scientific">Loigolactobacillus binensis</name>
    <dbReference type="NCBI Taxonomy" id="2559922"/>
    <lineage>
        <taxon>Bacteria</taxon>
        <taxon>Bacillati</taxon>
        <taxon>Bacillota</taxon>
        <taxon>Bacilli</taxon>
        <taxon>Lactobacillales</taxon>
        <taxon>Lactobacillaceae</taxon>
        <taxon>Loigolactobacillus</taxon>
    </lineage>
</organism>
<dbReference type="Pfam" id="PF00899">
    <property type="entry name" value="ThiF"/>
    <property type="match status" value="1"/>
</dbReference>
<dbReference type="PROSITE" id="PS51257">
    <property type="entry name" value="PROKAR_LIPOPROTEIN"/>
    <property type="match status" value="1"/>
</dbReference>
<dbReference type="InterPro" id="IPR000594">
    <property type="entry name" value="ThiF_NAD_FAD-bd"/>
</dbReference>
<sequence length="342" mass="37658">MERYDRQMRVKQIGAAGQAKISASTILVVGCGALGTYAAEQLVRAGVGTLYLVDPDTVSVTNLQRQSLFTEADAANSRFKVDAAAAKLRRINHHVTIQVFPVELRPELLAQMKPLTLALDCSDNFSVRDMLNRLALNQQFPFIFAACAGVSGQLMLLDPSKGPCLNCVFPNITQLKERDCDILGVVTPLIPLVSGLQIALALHYLVSGTGPFDQLTTVSCWPPSQHNFQVKKRPTCPVCQHTQVNISLNDKTLLRRLCGSQAWSVYLPQTRSIAAVTATLAAQKIAYQQTPSMVTFAWQGAPTTYFKTGKVQLYQLEQAQAQLHYRALWQLLKTAQKEGQLN</sequence>
<dbReference type="Gene3D" id="3.40.50.720">
    <property type="entry name" value="NAD(P)-binding Rossmann-like Domain"/>
    <property type="match status" value="1"/>
</dbReference>
<dbReference type="PANTHER" id="PTHR10953">
    <property type="entry name" value="UBIQUITIN-ACTIVATING ENZYME E1"/>
    <property type="match status" value="1"/>
</dbReference>
<dbReference type="InterPro" id="IPR045886">
    <property type="entry name" value="ThiF/MoeB/HesA"/>
</dbReference>
<dbReference type="SUPFAM" id="SSF69572">
    <property type="entry name" value="Activating enzymes of the ubiquitin-like proteins"/>
    <property type="match status" value="1"/>
</dbReference>
<feature type="transmembrane region" description="Helical" evidence="1">
    <location>
        <begin position="21"/>
        <end position="39"/>
    </location>
</feature>
<protein>
    <submittedName>
        <fullName evidence="3">HesA/MoeB/ThiF family protein</fullName>
    </submittedName>
</protein>
<reference evidence="4" key="1">
    <citation type="journal article" date="2019" name="Int. J. Syst. Evol. Microbiol.">
        <title>The Global Catalogue of Microorganisms (GCM) 10K type strain sequencing project: providing services to taxonomists for standard genome sequencing and annotation.</title>
        <authorList>
            <consortium name="The Broad Institute Genomics Platform"/>
            <consortium name="The Broad Institute Genome Sequencing Center for Infectious Disease"/>
            <person name="Wu L."/>
            <person name="Ma J."/>
        </authorList>
    </citation>
    <scope>NUCLEOTIDE SEQUENCE [LARGE SCALE GENOMIC DNA]</scope>
    <source>
        <strain evidence="4">CCM 8925</strain>
    </source>
</reference>
<dbReference type="CDD" id="cd00757">
    <property type="entry name" value="ThiF_MoeB_HesA_family"/>
    <property type="match status" value="1"/>
</dbReference>
<keyword evidence="1" id="KW-0812">Transmembrane</keyword>
<keyword evidence="1" id="KW-0472">Membrane</keyword>
<evidence type="ECO:0000259" key="2">
    <source>
        <dbReference type="Pfam" id="PF00899"/>
    </source>
</evidence>
<feature type="domain" description="THIF-type NAD/FAD binding fold" evidence="2">
    <location>
        <begin position="4"/>
        <end position="238"/>
    </location>
</feature>
<dbReference type="PANTHER" id="PTHR10953:SF102">
    <property type="entry name" value="ADENYLYLTRANSFERASE AND SULFURTRANSFERASE MOCS3"/>
    <property type="match status" value="1"/>
</dbReference>
<dbReference type="RefSeq" id="WP_137638252.1">
    <property type="nucleotide sequence ID" value="NZ_BJDN01000021.1"/>
</dbReference>
<dbReference type="EMBL" id="JBHTIO010000021">
    <property type="protein sequence ID" value="MFD0896910.1"/>
    <property type="molecule type" value="Genomic_DNA"/>
</dbReference>
<comment type="caution">
    <text evidence="3">The sequence shown here is derived from an EMBL/GenBank/DDBJ whole genome shotgun (WGS) entry which is preliminary data.</text>
</comment>
<gene>
    <name evidence="3" type="ORF">ACFQZ7_04075</name>
</gene>
<evidence type="ECO:0000256" key="1">
    <source>
        <dbReference type="SAM" id="Phobius"/>
    </source>
</evidence>
<keyword evidence="4" id="KW-1185">Reference proteome</keyword>
<keyword evidence="1" id="KW-1133">Transmembrane helix</keyword>
<evidence type="ECO:0000313" key="3">
    <source>
        <dbReference type="EMBL" id="MFD0896910.1"/>
    </source>
</evidence>